<keyword evidence="3" id="KW-1185">Reference proteome</keyword>
<organism evidence="2 3">
    <name type="scientific">Parthenolecanium corni</name>
    <dbReference type="NCBI Taxonomy" id="536013"/>
    <lineage>
        <taxon>Eukaryota</taxon>
        <taxon>Metazoa</taxon>
        <taxon>Ecdysozoa</taxon>
        <taxon>Arthropoda</taxon>
        <taxon>Hexapoda</taxon>
        <taxon>Insecta</taxon>
        <taxon>Pterygota</taxon>
        <taxon>Neoptera</taxon>
        <taxon>Paraneoptera</taxon>
        <taxon>Hemiptera</taxon>
        <taxon>Sternorrhyncha</taxon>
        <taxon>Coccoidea</taxon>
        <taxon>Coccidae</taxon>
        <taxon>Parthenolecanium</taxon>
    </lineage>
</organism>
<dbReference type="AlphaFoldDB" id="A0AAN9TK47"/>
<sequence>MTRILKFTQAPVTYILHLENEETIYPNFKSKRSIAEGIKTDDQSFVAELVKEIDTTRQKRTPENGTSNRFPRNGISPLQGPKDIHLKANLRYHHQQRHPNGSVSGSYAQVDPGSNQLKVMHYVNDDRGFREWLEGNELGAATSDPYQSIKNPSGSIDVVTNSNNGMVPLEENKQNRRGINPLDSSNLNFVPTVNAPFSVPTPIGGIAPTPILHSAAGSVNQFSPKSPLFDKYYRPSPEEVQKSYEYHRIRSSLDPNSFRPTDMTPIPDFPRDKQPELRSVYSEVQIPYSARGHEDLPPTAYLGGGAAPPPNDIHPLVPALAPLGPAVGLQQPPPPNDPYIRSTPYSASPTSYPQTLEPQAPIYVQSYDGQPFIPASTYSGPYLPNTATFNQPYPTNIPIYNGPLPQNVPTYSQPAPENVPVYGQPPLPGYGQNVYYASASNAQPTPAHLEPGNEGRENYGHPAAIDMQDAVGPLGPFIKRAEQNDELPGEERERRMRDVEIQDFAQNAAAVPEELAEHEIVHDRDPSVDNAIRRGEAQLAESRGVDRRNISVLSVASTLEATSTIYHFGAAAYARLVRSHDGWQIGETDFNNRCSANTLRSVVSLMKRAGEHVSEVYLRFD</sequence>
<feature type="region of interest" description="Disordered" evidence="1">
    <location>
        <begin position="54"/>
        <end position="81"/>
    </location>
</feature>
<reference evidence="2 3" key="1">
    <citation type="submission" date="2024-03" db="EMBL/GenBank/DDBJ databases">
        <title>Adaptation during the transition from Ophiocordyceps entomopathogen to insect associate is accompanied by gene loss and intensified selection.</title>
        <authorList>
            <person name="Ward C.M."/>
            <person name="Onetto C.A."/>
            <person name="Borneman A.R."/>
        </authorList>
    </citation>
    <scope>NUCLEOTIDE SEQUENCE [LARGE SCALE GENOMIC DNA]</scope>
    <source>
        <strain evidence="2">AWRI1</strain>
        <tissue evidence="2">Single Adult Female</tissue>
    </source>
</reference>
<name>A0AAN9TK47_9HEMI</name>
<evidence type="ECO:0000313" key="2">
    <source>
        <dbReference type="EMBL" id="KAK7593089.1"/>
    </source>
</evidence>
<protein>
    <submittedName>
        <fullName evidence="2">Uncharacterized protein</fullName>
    </submittedName>
</protein>
<gene>
    <name evidence="2" type="ORF">V9T40_007841</name>
</gene>
<feature type="region of interest" description="Disordered" evidence="1">
    <location>
        <begin position="252"/>
        <end position="273"/>
    </location>
</feature>
<comment type="caution">
    <text evidence="2">The sequence shown here is derived from an EMBL/GenBank/DDBJ whole genome shotgun (WGS) entry which is preliminary data.</text>
</comment>
<dbReference type="EMBL" id="JBBCAQ010000020">
    <property type="protein sequence ID" value="KAK7593089.1"/>
    <property type="molecule type" value="Genomic_DNA"/>
</dbReference>
<evidence type="ECO:0000256" key="1">
    <source>
        <dbReference type="SAM" id="MobiDB-lite"/>
    </source>
</evidence>
<proteinExistence type="predicted"/>
<evidence type="ECO:0000313" key="3">
    <source>
        <dbReference type="Proteomes" id="UP001367676"/>
    </source>
</evidence>
<dbReference type="Proteomes" id="UP001367676">
    <property type="component" value="Unassembled WGS sequence"/>
</dbReference>
<accession>A0AAN9TK47</accession>